<organism evidence="11">
    <name type="scientific">Marivirga arenosa</name>
    <dbReference type="NCBI Taxonomy" id="3059076"/>
    <lineage>
        <taxon>Bacteria</taxon>
        <taxon>Pseudomonadati</taxon>
        <taxon>Bacteroidota</taxon>
        <taxon>Cytophagia</taxon>
        <taxon>Cytophagales</taxon>
        <taxon>Marivirgaceae</taxon>
        <taxon>Marivirga</taxon>
    </lineage>
</organism>
<keyword evidence="1 10" id="KW-0540">Nuclease</keyword>
<feature type="binding site" evidence="10">
    <location>
        <position position="207"/>
    </location>
    <ligand>
        <name>Mn(2+)</name>
        <dbReference type="ChEBI" id="CHEBI:29035"/>
    </ligand>
</feature>
<dbReference type="NCBIfam" id="TIGR00287">
    <property type="entry name" value="cas1"/>
    <property type="match status" value="1"/>
</dbReference>
<dbReference type="NCBIfam" id="TIGR03639">
    <property type="entry name" value="cas1_NMENI"/>
    <property type="match status" value="1"/>
</dbReference>
<dbReference type="GO" id="GO:0003677">
    <property type="term" value="F:DNA binding"/>
    <property type="evidence" value="ECO:0007669"/>
    <property type="project" value="UniProtKB-KW"/>
</dbReference>
<dbReference type="EC" id="3.1.-.-" evidence="10"/>
<dbReference type="PANTHER" id="PTHR34353:SF2">
    <property type="entry name" value="CRISPR-ASSOCIATED ENDONUCLEASE CAS1 1"/>
    <property type="match status" value="1"/>
</dbReference>
<dbReference type="InterPro" id="IPR002729">
    <property type="entry name" value="CRISPR-assoc_Cas1"/>
</dbReference>
<comment type="subunit">
    <text evidence="9 10">Homodimer, forms a heterotetramer with a Cas2 homodimer.</text>
</comment>
<dbReference type="Pfam" id="PF01867">
    <property type="entry name" value="Cas_Cas1"/>
    <property type="match status" value="1"/>
</dbReference>
<evidence type="ECO:0000256" key="6">
    <source>
        <dbReference type="ARBA" id="ARBA00023118"/>
    </source>
</evidence>
<reference evidence="11" key="1">
    <citation type="submission" date="2023-08" db="EMBL/GenBank/DDBJ databases">
        <title>Comparative genomics and taxonomic characterization of three novel marine species of genus Marivirga.</title>
        <authorList>
            <person name="Muhammad N."/>
            <person name="Kim S.-G."/>
        </authorList>
    </citation>
    <scope>NUCLEOTIDE SEQUENCE</scope>
    <source>
        <strain evidence="11">BKB1-2</strain>
    </source>
</reference>
<keyword evidence="5 10" id="KW-0460">Magnesium</keyword>
<dbReference type="InterPro" id="IPR042206">
    <property type="entry name" value="CRISPR-assoc_Cas1_C"/>
</dbReference>
<dbReference type="InterPro" id="IPR019855">
    <property type="entry name" value="CRISPR-assoc_Cas1_NMENI"/>
</dbReference>
<gene>
    <name evidence="10 11" type="primary">cas1</name>
    <name evidence="11" type="ORF">QYS47_17525</name>
</gene>
<dbReference type="EMBL" id="CP129968">
    <property type="protein sequence ID" value="WKK79242.2"/>
    <property type="molecule type" value="Genomic_DNA"/>
</dbReference>
<evidence type="ECO:0000256" key="4">
    <source>
        <dbReference type="ARBA" id="ARBA00022801"/>
    </source>
</evidence>
<accession>A0AA49JHA5</accession>
<name>A0AA49JHA5_9BACT</name>
<comment type="similarity">
    <text evidence="10">Belongs to the CRISPR-associated endonuclease Cas1 family.</text>
</comment>
<evidence type="ECO:0000256" key="9">
    <source>
        <dbReference type="ARBA" id="ARBA00038592"/>
    </source>
</evidence>
<evidence type="ECO:0000256" key="5">
    <source>
        <dbReference type="ARBA" id="ARBA00022842"/>
    </source>
</evidence>
<dbReference type="GO" id="GO:0051607">
    <property type="term" value="P:defense response to virus"/>
    <property type="evidence" value="ECO:0007669"/>
    <property type="project" value="UniProtKB-UniRule"/>
</dbReference>
<dbReference type="GO" id="GO:0046872">
    <property type="term" value="F:metal ion binding"/>
    <property type="evidence" value="ECO:0007669"/>
    <property type="project" value="UniProtKB-UniRule"/>
</dbReference>
<evidence type="ECO:0000256" key="10">
    <source>
        <dbReference type="HAMAP-Rule" id="MF_01470"/>
    </source>
</evidence>
<evidence type="ECO:0000256" key="2">
    <source>
        <dbReference type="ARBA" id="ARBA00022723"/>
    </source>
</evidence>
<sequence>MIKRTLFFGNPAYLSTQNQQLKVSFPEEEKDDRLIPIEDVGIIVLENQQITITNGLLQKLTENKSSVISCNGQHLPTALLLPTHGHTQLTERVRYQINASKPLKKNLWAQTVSAKIQNQAAHLTERGLDAVRLEYLSRNVQSGDSGNHEAQAAAVYWQSLFDIEDFNREQHGIPPNNLLNYGYAILRAIIARAIVSSGMLTVLGIWHRNKYNPFCLADDLMEPYRPYVDLIVAHIVENEDDYSELNTVLKSELLSIAAMDVFIDGSRSPLMVAASRTTSSLFDCFAGVSRKIIYPEYGR</sequence>
<evidence type="ECO:0000256" key="1">
    <source>
        <dbReference type="ARBA" id="ARBA00022722"/>
    </source>
</evidence>
<feature type="binding site" evidence="10">
    <location>
        <position position="222"/>
    </location>
    <ligand>
        <name>Mn(2+)</name>
        <dbReference type="ChEBI" id="CHEBI:29035"/>
    </ligand>
</feature>
<keyword evidence="6 10" id="KW-0051">Antiviral defense</keyword>
<feature type="binding site" evidence="10">
    <location>
        <position position="149"/>
    </location>
    <ligand>
        <name>Mn(2+)</name>
        <dbReference type="ChEBI" id="CHEBI:29035"/>
    </ligand>
</feature>
<dbReference type="GO" id="GO:0004520">
    <property type="term" value="F:DNA endonuclease activity"/>
    <property type="evidence" value="ECO:0007669"/>
    <property type="project" value="InterPro"/>
</dbReference>
<dbReference type="AlphaFoldDB" id="A0AA49JHA5"/>
<dbReference type="Gene3D" id="1.20.120.920">
    <property type="entry name" value="CRISPR-associated endonuclease Cas1, C-terminal domain"/>
    <property type="match status" value="1"/>
</dbReference>
<protein>
    <recommendedName>
        <fullName evidence="10">CRISPR-associated endonuclease Cas1</fullName>
        <ecNumber evidence="10">3.1.-.-</ecNumber>
    </recommendedName>
</protein>
<dbReference type="KEGG" id="marp:QYS47_17525"/>
<evidence type="ECO:0000313" key="11">
    <source>
        <dbReference type="EMBL" id="WKK79242.2"/>
    </source>
</evidence>
<comment type="cofactor">
    <cofactor evidence="10">
        <name>Mg(2+)</name>
        <dbReference type="ChEBI" id="CHEBI:18420"/>
    </cofactor>
    <cofactor evidence="10">
        <name>Mn(2+)</name>
        <dbReference type="ChEBI" id="CHEBI:29035"/>
    </cofactor>
</comment>
<dbReference type="GO" id="GO:0043571">
    <property type="term" value="P:maintenance of CRISPR repeat elements"/>
    <property type="evidence" value="ECO:0007669"/>
    <property type="project" value="UniProtKB-UniRule"/>
</dbReference>
<keyword evidence="8 10" id="KW-0464">Manganese</keyword>
<dbReference type="RefSeq" id="WP_322347087.1">
    <property type="nucleotide sequence ID" value="NZ_CP129968.2"/>
</dbReference>
<proteinExistence type="inferred from homology"/>
<keyword evidence="2 10" id="KW-0479">Metal-binding</keyword>
<evidence type="ECO:0000256" key="3">
    <source>
        <dbReference type="ARBA" id="ARBA00022759"/>
    </source>
</evidence>
<dbReference type="PANTHER" id="PTHR34353">
    <property type="entry name" value="CRISPR-ASSOCIATED ENDONUCLEASE CAS1 1"/>
    <property type="match status" value="1"/>
</dbReference>
<evidence type="ECO:0000256" key="7">
    <source>
        <dbReference type="ARBA" id="ARBA00023125"/>
    </source>
</evidence>
<dbReference type="Proteomes" id="UP001232019">
    <property type="component" value="Chromosome"/>
</dbReference>
<dbReference type="InterPro" id="IPR050646">
    <property type="entry name" value="Cas1"/>
</dbReference>
<keyword evidence="4 10" id="KW-0378">Hydrolase</keyword>
<dbReference type="GO" id="GO:0016787">
    <property type="term" value="F:hydrolase activity"/>
    <property type="evidence" value="ECO:0007669"/>
    <property type="project" value="UniProtKB-KW"/>
</dbReference>
<keyword evidence="7 10" id="KW-0238">DNA-binding</keyword>
<evidence type="ECO:0000256" key="8">
    <source>
        <dbReference type="ARBA" id="ARBA00023211"/>
    </source>
</evidence>
<keyword evidence="3 10" id="KW-0255">Endonuclease</keyword>
<comment type="function">
    <text evidence="10">CRISPR (clustered regularly interspaced short palindromic repeat), is an adaptive immune system that provides protection against mobile genetic elements (viruses, transposable elements and conjugative plasmids). CRISPR clusters contain spacers, sequences complementary to antecedent mobile elements, and target invading nucleic acids. CRISPR clusters are transcribed and processed into CRISPR RNA (crRNA). Acts as a dsDNA endonuclease. Involved in the integration of spacer DNA into the CRISPR cassette.</text>
</comment>
<dbReference type="HAMAP" id="MF_01470">
    <property type="entry name" value="Cas1"/>
    <property type="match status" value="1"/>
</dbReference>